<accession>A0A857JAC0</accession>
<dbReference type="PANTHER" id="PTHR39328">
    <property type="entry name" value="BLL2871 PROTEIN"/>
    <property type="match status" value="1"/>
</dbReference>
<dbReference type="PANTHER" id="PTHR39328:SF1">
    <property type="entry name" value="BLL2871 PROTEIN"/>
    <property type="match status" value="1"/>
</dbReference>
<organism evidence="1 2">
    <name type="scientific">Xylophilus rhododendri</name>
    <dbReference type="NCBI Taxonomy" id="2697032"/>
    <lineage>
        <taxon>Bacteria</taxon>
        <taxon>Pseudomonadati</taxon>
        <taxon>Pseudomonadota</taxon>
        <taxon>Betaproteobacteria</taxon>
        <taxon>Burkholderiales</taxon>
        <taxon>Xylophilus</taxon>
    </lineage>
</organism>
<sequence>MTYSVIGRCARTHEIGLAIATYSLACGSFAQGAHGGAGVAMTQANVRKGNALLANRLLAMGCSSRAVVQALVQDDVHESFRQIAVMTRDGRVATHTGSRVAGWAGQKAGTDHVVFGNVLVGEHVLDAMEAGFLADPARPLVERLIQSLEHGRDAGGQGSATAHMPERSACVVVTGQKAQAAWDLRVDLHPTAVQELQRVYQAFASYQGYYEDRDDDPSRCPSQLAWEKAQLTEDQLAEFLK</sequence>
<dbReference type="InterPro" id="IPR010430">
    <property type="entry name" value="DUF1028"/>
</dbReference>
<name>A0A857JAC0_9BURK</name>
<dbReference type="SUPFAM" id="SSF56235">
    <property type="entry name" value="N-terminal nucleophile aminohydrolases (Ntn hydrolases)"/>
    <property type="match status" value="1"/>
</dbReference>
<protein>
    <submittedName>
        <fullName evidence="1">DUF1028 domain-containing protein</fullName>
    </submittedName>
</protein>
<dbReference type="RefSeq" id="WP_160554770.1">
    <property type="nucleotide sequence ID" value="NZ_CP047650.1"/>
</dbReference>
<dbReference type="KEGG" id="xyk:GT347_25015"/>
<dbReference type="AlphaFoldDB" id="A0A857JAC0"/>
<dbReference type="Pfam" id="PF06267">
    <property type="entry name" value="DUF1028"/>
    <property type="match status" value="1"/>
</dbReference>
<evidence type="ECO:0000313" key="2">
    <source>
        <dbReference type="Proteomes" id="UP000464787"/>
    </source>
</evidence>
<dbReference type="EMBL" id="CP047650">
    <property type="protein sequence ID" value="QHJ00961.1"/>
    <property type="molecule type" value="Genomic_DNA"/>
</dbReference>
<keyword evidence="2" id="KW-1185">Reference proteome</keyword>
<dbReference type="Gene3D" id="3.60.20.10">
    <property type="entry name" value="Glutamine Phosphoribosylpyrophosphate, subunit 1, domain 1"/>
    <property type="match status" value="1"/>
</dbReference>
<dbReference type="Proteomes" id="UP000464787">
    <property type="component" value="Chromosome"/>
</dbReference>
<evidence type="ECO:0000313" key="1">
    <source>
        <dbReference type="EMBL" id="QHJ00961.1"/>
    </source>
</evidence>
<gene>
    <name evidence="1" type="ORF">GT347_25015</name>
</gene>
<reference evidence="1 2" key="1">
    <citation type="submission" date="2020-01" db="EMBL/GenBank/DDBJ databases">
        <title>Genome sequencing of strain KACC 21265.</title>
        <authorList>
            <person name="Heo J."/>
            <person name="Kim S.-J."/>
            <person name="Kim J.-S."/>
            <person name="Hong S.-B."/>
            <person name="Kwon S.-W."/>
        </authorList>
    </citation>
    <scope>NUCLEOTIDE SEQUENCE [LARGE SCALE GENOMIC DNA]</scope>
    <source>
        <strain evidence="1 2">KACC 21265</strain>
    </source>
</reference>
<proteinExistence type="predicted"/>
<dbReference type="InterPro" id="IPR029055">
    <property type="entry name" value="Ntn_hydrolases_N"/>
</dbReference>